<dbReference type="NCBIfam" id="NF006091">
    <property type="entry name" value="PRK08243.1"/>
    <property type="match status" value="1"/>
</dbReference>
<dbReference type="PRINTS" id="PR00420">
    <property type="entry name" value="RNGMNOXGNASE"/>
</dbReference>
<dbReference type="SUPFAM" id="SSF54373">
    <property type="entry name" value="FAD-linked reductases, C-terminal domain"/>
    <property type="match status" value="1"/>
</dbReference>
<keyword evidence="1" id="KW-0285">Flavoprotein</keyword>
<accession>A0A1H8XL03</accession>
<evidence type="ECO:0000256" key="1">
    <source>
        <dbReference type="ARBA" id="ARBA00022630"/>
    </source>
</evidence>
<protein>
    <submittedName>
        <fullName evidence="4">p-hydroxybenzoate 3-monooxygenase</fullName>
    </submittedName>
</protein>
<evidence type="ECO:0000256" key="2">
    <source>
        <dbReference type="ARBA" id="ARBA00022827"/>
    </source>
</evidence>
<dbReference type="GO" id="GO:0016709">
    <property type="term" value="F:oxidoreductase activity, acting on paired donors, with incorporation or reduction of molecular oxygen, NAD(P)H as one donor, and incorporation of one atom of oxygen"/>
    <property type="evidence" value="ECO:0007669"/>
    <property type="project" value="UniProtKB-ARBA"/>
</dbReference>
<dbReference type="STRING" id="394193.SAMN04489732_10844"/>
<dbReference type="OrthoDB" id="9791689at2"/>
<reference evidence="4 5" key="1">
    <citation type="submission" date="2016-10" db="EMBL/GenBank/DDBJ databases">
        <authorList>
            <person name="de Groot N.N."/>
        </authorList>
    </citation>
    <scope>NUCLEOTIDE SEQUENCE [LARGE SCALE GENOMIC DNA]</scope>
    <source>
        <strain evidence="4 5">DSM 44993</strain>
    </source>
</reference>
<dbReference type="AlphaFoldDB" id="A0A1H8XL03"/>
<evidence type="ECO:0000313" key="4">
    <source>
        <dbReference type="EMBL" id="SEP40774.1"/>
    </source>
</evidence>
<sequence length="391" mass="43108">MRTQVAVIGAGPAGLLLSYLLHQAGVDAVVLEARDREYVRQRVRAGVCEQPTVELLTEIGLGDRLAREGLPHEGFSLRFDGADHRIALTELTGRAITVYGQQEIVKDLVDAHEERGLPLHFEVSGVSLSDVDTERPVVRYRDASGTLQTLECEAIAGCDGFHGVARPSIPDGVLSVFEREYPFAWLGVLAQTPPSHEELIYTHHERGFALHSMRSPEITRLYLQVDPAEDLAAWSDDRIWSELAQRLAVDGEFTLREGPILDKGITPMRSFVAEPMRHGRLFLAGDAAHIVPPTGAKGMNLAVADVRVLSRALVALLKGDASLAESYSDTCLRRVWRAEHFSWFMTTMLHTDPHADPFARRLQLSQLRYTATSRAAATSLAENYVGLPFGG</sequence>
<dbReference type="Gene3D" id="3.30.9.10">
    <property type="entry name" value="D-Amino Acid Oxidase, subunit A, domain 2"/>
    <property type="match status" value="1"/>
</dbReference>
<evidence type="ECO:0000259" key="3">
    <source>
        <dbReference type="Pfam" id="PF01494"/>
    </source>
</evidence>
<dbReference type="PANTHER" id="PTHR43004">
    <property type="entry name" value="TRK SYSTEM POTASSIUM UPTAKE PROTEIN"/>
    <property type="match status" value="1"/>
</dbReference>
<dbReference type="InterPro" id="IPR002938">
    <property type="entry name" value="FAD-bd"/>
</dbReference>
<dbReference type="InterPro" id="IPR036188">
    <property type="entry name" value="FAD/NAD-bd_sf"/>
</dbReference>
<dbReference type="Gene3D" id="3.50.50.60">
    <property type="entry name" value="FAD/NAD(P)-binding domain"/>
    <property type="match status" value="1"/>
</dbReference>
<keyword evidence="5" id="KW-1185">Reference proteome</keyword>
<keyword evidence="4" id="KW-0503">Monooxygenase</keyword>
<dbReference type="GO" id="GO:0071949">
    <property type="term" value="F:FAD binding"/>
    <property type="evidence" value="ECO:0007669"/>
    <property type="project" value="InterPro"/>
</dbReference>
<evidence type="ECO:0000313" key="5">
    <source>
        <dbReference type="Proteomes" id="UP000198582"/>
    </source>
</evidence>
<dbReference type="Proteomes" id="UP000198582">
    <property type="component" value="Unassembled WGS sequence"/>
</dbReference>
<keyword evidence="2" id="KW-0274">FAD</keyword>
<dbReference type="SUPFAM" id="SSF51905">
    <property type="entry name" value="FAD/NAD(P)-binding domain"/>
    <property type="match status" value="1"/>
</dbReference>
<gene>
    <name evidence="4" type="ORF">SAMN04489732_10844</name>
</gene>
<dbReference type="RefSeq" id="WP_091618268.1">
    <property type="nucleotide sequence ID" value="NZ_FOEF01000008.1"/>
</dbReference>
<organism evidence="4 5">
    <name type="scientific">Amycolatopsis saalfeldensis</name>
    <dbReference type="NCBI Taxonomy" id="394193"/>
    <lineage>
        <taxon>Bacteria</taxon>
        <taxon>Bacillati</taxon>
        <taxon>Actinomycetota</taxon>
        <taxon>Actinomycetes</taxon>
        <taxon>Pseudonocardiales</taxon>
        <taxon>Pseudonocardiaceae</taxon>
        <taxon>Amycolatopsis</taxon>
    </lineage>
</organism>
<dbReference type="Pfam" id="PF01494">
    <property type="entry name" value="FAD_binding_3"/>
    <property type="match status" value="1"/>
</dbReference>
<feature type="domain" description="FAD-binding" evidence="3">
    <location>
        <begin position="2"/>
        <end position="342"/>
    </location>
</feature>
<keyword evidence="4" id="KW-0560">Oxidoreductase</keyword>
<dbReference type="InterPro" id="IPR050641">
    <property type="entry name" value="RIFMO-like"/>
</dbReference>
<name>A0A1H8XL03_9PSEU</name>
<dbReference type="EMBL" id="FOEF01000008">
    <property type="protein sequence ID" value="SEP40774.1"/>
    <property type="molecule type" value="Genomic_DNA"/>
</dbReference>
<dbReference type="PANTHER" id="PTHR43004:SF3">
    <property type="entry name" value="P-HYDROXYBENZOATE HYDROXYLASE"/>
    <property type="match status" value="1"/>
</dbReference>
<proteinExistence type="predicted"/>